<keyword evidence="3 5" id="KW-0456">Lyase</keyword>
<dbReference type="InterPro" id="IPR036052">
    <property type="entry name" value="TrpB-like_PALP_sf"/>
</dbReference>
<reference evidence="5 6" key="1">
    <citation type="submission" date="2021-08" db="EMBL/GenBank/DDBJ databases">
        <authorList>
            <person name="Tuo L."/>
        </authorList>
    </citation>
    <scope>NUCLEOTIDE SEQUENCE [LARGE SCALE GENOMIC DNA]</scope>
    <source>
        <strain evidence="5 6">JCM 31229</strain>
    </source>
</reference>
<feature type="domain" description="Tryptophan synthase beta chain-like PALP" evidence="4">
    <location>
        <begin position="21"/>
        <end position="303"/>
    </location>
</feature>
<gene>
    <name evidence="5" type="ORF">K7G82_17710</name>
</gene>
<evidence type="ECO:0000256" key="3">
    <source>
        <dbReference type="ARBA" id="ARBA00023239"/>
    </source>
</evidence>
<keyword evidence="6" id="KW-1185">Reference proteome</keyword>
<sequence length="330" mass="35363">MIGLDDIRDASAIVYADMPATPQYRWPILEAICGCELWVKHENHSPIGCFKLRGGLAYMDWFVRNSADGIGVIAPTRGNHGQSVARAAGKYGRSSTIIVPEGNSPDKNVAMAAWGARVVVKGQDYQQAREHAISLEQSTGVHMIRSFTPQLLRGIATYPLEMFSAISDVDVVYVPIGMGSGISATLLVRDLLGLTTEVIGVVADGAPAYALSFEQGGRVSTDTAETVADGLACRTPDEGVVDLLVRRAERVVRVTDDEILDACALYLAATHNLVEGAGAAALAAVFKDRDRLRGKRVAIVLSGGNLDSGLFSPVIARVERWVKRAQQVFA</sequence>
<organism evidence="5 6">
    <name type="scientific">Sphingomonas colocasiae</name>
    <dbReference type="NCBI Taxonomy" id="1848973"/>
    <lineage>
        <taxon>Bacteria</taxon>
        <taxon>Pseudomonadati</taxon>
        <taxon>Pseudomonadota</taxon>
        <taxon>Alphaproteobacteria</taxon>
        <taxon>Sphingomonadales</taxon>
        <taxon>Sphingomonadaceae</taxon>
        <taxon>Sphingomonas</taxon>
    </lineage>
</organism>
<dbReference type="Proteomes" id="UP000706039">
    <property type="component" value="Unassembled WGS sequence"/>
</dbReference>
<dbReference type="InterPro" id="IPR001926">
    <property type="entry name" value="TrpB-like_PALP"/>
</dbReference>
<accession>A0ABS7PTZ5</accession>
<dbReference type="PANTHER" id="PTHR48078:SF7">
    <property type="entry name" value="BLL6502 PROTEIN"/>
    <property type="match status" value="1"/>
</dbReference>
<dbReference type="PANTHER" id="PTHR48078">
    <property type="entry name" value="THREONINE DEHYDRATASE, MITOCHONDRIAL-RELATED"/>
    <property type="match status" value="1"/>
</dbReference>
<dbReference type="Gene3D" id="3.40.50.1100">
    <property type="match status" value="2"/>
</dbReference>
<proteinExistence type="predicted"/>
<dbReference type="SUPFAM" id="SSF53686">
    <property type="entry name" value="Tryptophan synthase beta subunit-like PLP-dependent enzymes"/>
    <property type="match status" value="1"/>
</dbReference>
<dbReference type="RefSeq" id="WP_222991232.1">
    <property type="nucleotide sequence ID" value="NZ_JAINVV010000008.1"/>
</dbReference>
<dbReference type="GO" id="GO:0004794">
    <property type="term" value="F:threonine deaminase activity"/>
    <property type="evidence" value="ECO:0007669"/>
    <property type="project" value="UniProtKB-EC"/>
</dbReference>
<evidence type="ECO:0000256" key="2">
    <source>
        <dbReference type="ARBA" id="ARBA00022898"/>
    </source>
</evidence>
<evidence type="ECO:0000259" key="4">
    <source>
        <dbReference type="Pfam" id="PF00291"/>
    </source>
</evidence>
<evidence type="ECO:0000313" key="5">
    <source>
        <dbReference type="EMBL" id="MBY8824145.1"/>
    </source>
</evidence>
<dbReference type="EMBL" id="JAINVV010000008">
    <property type="protein sequence ID" value="MBY8824145.1"/>
    <property type="molecule type" value="Genomic_DNA"/>
</dbReference>
<name>A0ABS7PTZ5_9SPHN</name>
<keyword evidence="2" id="KW-0663">Pyridoxal phosphate</keyword>
<dbReference type="NCBIfam" id="NF004771">
    <property type="entry name" value="PRK06110.1"/>
    <property type="match status" value="1"/>
</dbReference>
<evidence type="ECO:0000313" key="6">
    <source>
        <dbReference type="Proteomes" id="UP000706039"/>
    </source>
</evidence>
<protein>
    <submittedName>
        <fullName evidence="5">Threonine dehydratase</fullName>
        <ecNumber evidence="5">4.3.1.19</ecNumber>
    </submittedName>
</protein>
<dbReference type="Pfam" id="PF00291">
    <property type="entry name" value="PALP"/>
    <property type="match status" value="1"/>
</dbReference>
<evidence type="ECO:0000256" key="1">
    <source>
        <dbReference type="ARBA" id="ARBA00001933"/>
    </source>
</evidence>
<comment type="cofactor">
    <cofactor evidence="1">
        <name>pyridoxal 5'-phosphate</name>
        <dbReference type="ChEBI" id="CHEBI:597326"/>
    </cofactor>
</comment>
<dbReference type="EC" id="4.3.1.19" evidence="5"/>
<dbReference type="InterPro" id="IPR050147">
    <property type="entry name" value="Ser/Thr_Dehydratase"/>
</dbReference>
<comment type="caution">
    <text evidence="5">The sequence shown here is derived from an EMBL/GenBank/DDBJ whole genome shotgun (WGS) entry which is preliminary data.</text>
</comment>